<dbReference type="GO" id="GO:0009306">
    <property type="term" value="P:protein secretion"/>
    <property type="evidence" value="ECO:0007669"/>
    <property type="project" value="UniProtKB-UniRule"/>
</dbReference>
<dbReference type="InterPro" id="IPR005807">
    <property type="entry name" value="SecE_bac"/>
</dbReference>
<feature type="transmembrane region" description="Helical" evidence="9">
    <location>
        <begin position="29"/>
        <end position="55"/>
    </location>
</feature>
<comment type="caution">
    <text evidence="10">The sequence shown here is derived from an EMBL/GenBank/DDBJ whole genome shotgun (WGS) entry which is preliminary data.</text>
</comment>
<keyword evidence="4 9" id="KW-0812">Transmembrane</keyword>
<dbReference type="GO" id="GO:0008320">
    <property type="term" value="F:protein transmembrane transporter activity"/>
    <property type="evidence" value="ECO:0007669"/>
    <property type="project" value="UniProtKB-UniRule"/>
</dbReference>
<dbReference type="HAMAP" id="MF_00422">
    <property type="entry name" value="SecE"/>
    <property type="match status" value="1"/>
</dbReference>
<comment type="subunit">
    <text evidence="9">Component of the Sec protein translocase complex. Heterotrimer consisting of SecY, SecE and SecG subunits. The heterotrimers can form oligomers, although 1 heterotrimer is thought to be able to translocate proteins. Interacts with the ribosome. Interacts with SecDF, and other proteins may be involved. Interacts with SecA.</text>
</comment>
<dbReference type="GO" id="GO:0005886">
    <property type="term" value="C:plasma membrane"/>
    <property type="evidence" value="ECO:0007669"/>
    <property type="project" value="UniProtKB-SubCell"/>
</dbReference>
<evidence type="ECO:0000256" key="6">
    <source>
        <dbReference type="ARBA" id="ARBA00022989"/>
    </source>
</evidence>
<evidence type="ECO:0000256" key="2">
    <source>
        <dbReference type="ARBA" id="ARBA00022448"/>
    </source>
</evidence>
<keyword evidence="8 9" id="KW-0472">Membrane</keyword>
<gene>
    <name evidence="9 10" type="primary">secE</name>
    <name evidence="10" type="ORF">COV10_04685</name>
</gene>
<dbReference type="Proteomes" id="UP000228767">
    <property type="component" value="Unassembled WGS sequence"/>
</dbReference>
<evidence type="ECO:0000313" key="11">
    <source>
        <dbReference type="Proteomes" id="UP000228767"/>
    </source>
</evidence>
<comment type="similarity">
    <text evidence="9">Belongs to the SecE/SEC61-gamma family.</text>
</comment>
<evidence type="ECO:0000256" key="3">
    <source>
        <dbReference type="ARBA" id="ARBA00022475"/>
    </source>
</evidence>
<reference evidence="10 11" key="1">
    <citation type="submission" date="2017-09" db="EMBL/GenBank/DDBJ databases">
        <title>Depth-based differentiation of microbial function through sediment-hosted aquifers and enrichment of novel symbionts in the deep terrestrial subsurface.</title>
        <authorList>
            <person name="Probst A.J."/>
            <person name="Ladd B."/>
            <person name="Jarett J.K."/>
            <person name="Geller-Mcgrath D.E."/>
            <person name="Sieber C.M."/>
            <person name="Emerson J.B."/>
            <person name="Anantharaman K."/>
            <person name="Thomas B.C."/>
            <person name="Malmstrom R."/>
            <person name="Stieglmeier M."/>
            <person name="Klingl A."/>
            <person name="Woyke T."/>
            <person name="Ryan C.M."/>
            <person name="Banfield J.F."/>
        </authorList>
    </citation>
    <scope>NUCLEOTIDE SEQUENCE [LARGE SCALE GENOMIC DNA]</scope>
    <source>
        <strain evidence="10">CG10_big_fil_rev_8_21_14_0_10_51_16</strain>
    </source>
</reference>
<dbReference type="Gene3D" id="1.20.5.1030">
    <property type="entry name" value="Preprotein translocase secy subunit"/>
    <property type="match status" value="1"/>
</dbReference>
<dbReference type="AlphaFoldDB" id="A0A2H0RDF3"/>
<dbReference type="InterPro" id="IPR001901">
    <property type="entry name" value="Translocase_SecE/Sec61-g"/>
</dbReference>
<keyword evidence="3 9" id="KW-1003">Cell membrane</keyword>
<sequence>MSSFANYIKETRAEFKYVNWPTRRQSTNFTLLVILISAIVAFLLFAFDALFITILETFIF</sequence>
<organism evidence="10 11">
    <name type="scientific">Candidatus Vogelbacteria bacterium CG10_big_fil_rev_8_21_14_0_10_51_16</name>
    <dbReference type="NCBI Taxonomy" id="1975045"/>
    <lineage>
        <taxon>Bacteria</taxon>
        <taxon>Candidatus Vogeliibacteriota</taxon>
    </lineage>
</organism>
<name>A0A2H0RDF3_9BACT</name>
<dbReference type="Pfam" id="PF00584">
    <property type="entry name" value="SecE"/>
    <property type="match status" value="1"/>
</dbReference>
<dbReference type="EMBL" id="PCYI01000030">
    <property type="protein sequence ID" value="PIR44406.1"/>
    <property type="molecule type" value="Genomic_DNA"/>
</dbReference>
<dbReference type="NCBIfam" id="TIGR00964">
    <property type="entry name" value="secE_bact"/>
    <property type="match status" value="1"/>
</dbReference>
<dbReference type="GO" id="GO:0065002">
    <property type="term" value="P:intracellular protein transmembrane transport"/>
    <property type="evidence" value="ECO:0007669"/>
    <property type="project" value="UniProtKB-UniRule"/>
</dbReference>
<dbReference type="PANTHER" id="PTHR33910:SF1">
    <property type="entry name" value="PROTEIN TRANSLOCASE SUBUNIT SECE"/>
    <property type="match status" value="1"/>
</dbReference>
<keyword evidence="7 9" id="KW-0811">Translocation</keyword>
<keyword evidence="6 9" id="KW-1133">Transmembrane helix</keyword>
<dbReference type="InterPro" id="IPR038379">
    <property type="entry name" value="SecE_sf"/>
</dbReference>
<keyword evidence="2 9" id="KW-0813">Transport</keyword>
<evidence type="ECO:0000256" key="5">
    <source>
        <dbReference type="ARBA" id="ARBA00022927"/>
    </source>
</evidence>
<comment type="subcellular location">
    <subcellularLocation>
        <location evidence="9">Cell membrane</location>
        <topology evidence="9">Single-pass membrane protein</topology>
    </subcellularLocation>
    <subcellularLocation>
        <location evidence="1">Membrane</location>
    </subcellularLocation>
</comment>
<proteinExistence type="inferred from homology"/>
<evidence type="ECO:0000256" key="9">
    <source>
        <dbReference type="HAMAP-Rule" id="MF_00422"/>
    </source>
</evidence>
<dbReference type="GO" id="GO:0043952">
    <property type="term" value="P:protein transport by the Sec complex"/>
    <property type="evidence" value="ECO:0007669"/>
    <property type="project" value="UniProtKB-UniRule"/>
</dbReference>
<dbReference type="PANTHER" id="PTHR33910">
    <property type="entry name" value="PROTEIN TRANSLOCASE SUBUNIT SECE"/>
    <property type="match status" value="1"/>
</dbReference>
<accession>A0A2H0RDF3</accession>
<evidence type="ECO:0000256" key="8">
    <source>
        <dbReference type="ARBA" id="ARBA00023136"/>
    </source>
</evidence>
<dbReference type="GO" id="GO:0006605">
    <property type="term" value="P:protein targeting"/>
    <property type="evidence" value="ECO:0007669"/>
    <property type="project" value="UniProtKB-UniRule"/>
</dbReference>
<evidence type="ECO:0000256" key="4">
    <source>
        <dbReference type="ARBA" id="ARBA00022692"/>
    </source>
</evidence>
<keyword evidence="5 9" id="KW-0653">Protein transport</keyword>
<evidence type="ECO:0000256" key="7">
    <source>
        <dbReference type="ARBA" id="ARBA00023010"/>
    </source>
</evidence>
<evidence type="ECO:0000256" key="1">
    <source>
        <dbReference type="ARBA" id="ARBA00004370"/>
    </source>
</evidence>
<comment type="function">
    <text evidence="9">Essential subunit of the Sec protein translocation channel SecYEG. Clamps together the 2 halves of SecY. May contact the channel plug during translocation.</text>
</comment>
<protein>
    <recommendedName>
        <fullName evidence="9">Protein translocase subunit SecE</fullName>
    </recommendedName>
</protein>
<evidence type="ECO:0000313" key="10">
    <source>
        <dbReference type="EMBL" id="PIR44406.1"/>
    </source>
</evidence>